<sequence>MSDLIILYGGHVYHVIYRPDESEPMIWSSHDEVQQKLDEYRKMPKLDRLKKIVNKETYLKFNKKVELLGFKPFGSGAIKMGLPHVSSIGSSNIFGAFGNDIWMGSKGKFSGVGKAFGPLKWKI</sequence>
<protein>
    <submittedName>
        <fullName evidence="1">Uncharacterized protein</fullName>
    </submittedName>
</protein>
<proteinExistence type="predicted"/>
<accession>A0A7J9LK60</accession>
<organism evidence="1 2">
    <name type="scientific">Gossypium schwendimanii</name>
    <name type="common">Cotton</name>
    <dbReference type="NCBI Taxonomy" id="34291"/>
    <lineage>
        <taxon>Eukaryota</taxon>
        <taxon>Viridiplantae</taxon>
        <taxon>Streptophyta</taxon>
        <taxon>Embryophyta</taxon>
        <taxon>Tracheophyta</taxon>
        <taxon>Spermatophyta</taxon>
        <taxon>Magnoliopsida</taxon>
        <taxon>eudicotyledons</taxon>
        <taxon>Gunneridae</taxon>
        <taxon>Pentapetalae</taxon>
        <taxon>rosids</taxon>
        <taxon>malvids</taxon>
        <taxon>Malvales</taxon>
        <taxon>Malvaceae</taxon>
        <taxon>Malvoideae</taxon>
        <taxon>Gossypium</taxon>
    </lineage>
</organism>
<dbReference type="Proteomes" id="UP000593576">
    <property type="component" value="Unassembled WGS sequence"/>
</dbReference>
<comment type="caution">
    <text evidence="1">The sequence shown here is derived from an EMBL/GenBank/DDBJ whole genome shotgun (WGS) entry which is preliminary data.</text>
</comment>
<reference evidence="1 2" key="1">
    <citation type="journal article" date="2019" name="Genome Biol. Evol.">
        <title>Insights into the evolution of the New World diploid cottons (Gossypium, subgenus Houzingenia) based on genome sequencing.</title>
        <authorList>
            <person name="Grover C.E."/>
            <person name="Arick M.A. 2nd"/>
            <person name="Thrash A."/>
            <person name="Conover J.L."/>
            <person name="Sanders W.S."/>
            <person name="Peterson D.G."/>
            <person name="Frelichowski J.E."/>
            <person name="Scheffler J.A."/>
            <person name="Scheffler B.E."/>
            <person name="Wendel J.F."/>
        </authorList>
    </citation>
    <scope>NUCLEOTIDE SEQUENCE [LARGE SCALE GENOMIC DNA]</scope>
    <source>
        <strain evidence="1">1</strain>
        <tissue evidence="1">Leaf</tissue>
    </source>
</reference>
<name>A0A7J9LK60_GOSSC</name>
<dbReference type="EMBL" id="JABFAF010000007">
    <property type="protein sequence ID" value="MBA0859140.1"/>
    <property type="molecule type" value="Genomic_DNA"/>
</dbReference>
<keyword evidence="2" id="KW-1185">Reference proteome</keyword>
<dbReference type="OrthoDB" id="997772at2759"/>
<evidence type="ECO:0000313" key="1">
    <source>
        <dbReference type="EMBL" id="MBA0859140.1"/>
    </source>
</evidence>
<evidence type="ECO:0000313" key="2">
    <source>
        <dbReference type="Proteomes" id="UP000593576"/>
    </source>
</evidence>
<dbReference type="AlphaFoldDB" id="A0A7J9LK60"/>
<gene>
    <name evidence="1" type="ORF">Goshw_003659</name>
</gene>